<evidence type="ECO:0000313" key="2">
    <source>
        <dbReference type="Proteomes" id="UP001558613"/>
    </source>
</evidence>
<dbReference type="EMBL" id="JAYMGO010000013">
    <property type="protein sequence ID" value="KAL1262545.1"/>
    <property type="molecule type" value="Genomic_DNA"/>
</dbReference>
<reference evidence="1 2" key="1">
    <citation type="submission" date="2023-09" db="EMBL/GenBank/DDBJ databases">
        <authorList>
            <person name="Wang M."/>
        </authorList>
    </citation>
    <scope>NUCLEOTIDE SEQUENCE [LARGE SCALE GENOMIC DNA]</scope>
    <source>
        <strain evidence="1">GT-2023</strain>
        <tissue evidence="1">Liver</tissue>
    </source>
</reference>
<keyword evidence="2" id="KW-1185">Reference proteome</keyword>
<comment type="caution">
    <text evidence="1">The sequence shown here is derived from an EMBL/GenBank/DDBJ whole genome shotgun (WGS) entry which is preliminary data.</text>
</comment>
<name>A0ABR3MCB0_9TELE</name>
<gene>
    <name evidence="1" type="ORF">QQF64_005284</name>
</gene>
<feature type="non-terminal residue" evidence="1">
    <location>
        <position position="177"/>
    </location>
</feature>
<evidence type="ECO:0000313" key="1">
    <source>
        <dbReference type="EMBL" id="KAL1262545.1"/>
    </source>
</evidence>
<accession>A0ABR3MCB0</accession>
<organism evidence="1 2">
    <name type="scientific">Cirrhinus molitorella</name>
    <name type="common">mud carp</name>
    <dbReference type="NCBI Taxonomy" id="172907"/>
    <lineage>
        <taxon>Eukaryota</taxon>
        <taxon>Metazoa</taxon>
        <taxon>Chordata</taxon>
        <taxon>Craniata</taxon>
        <taxon>Vertebrata</taxon>
        <taxon>Euteleostomi</taxon>
        <taxon>Actinopterygii</taxon>
        <taxon>Neopterygii</taxon>
        <taxon>Teleostei</taxon>
        <taxon>Ostariophysi</taxon>
        <taxon>Cypriniformes</taxon>
        <taxon>Cyprinidae</taxon>
        <taxon>Labeoninae</taxon>
        <taxon>Labeonini</taxon>
        <taxon>Cirrhinus</taxon>
    </lineage>
</organism>
<sequence>MKSECAYERERERERETPSVSFFEPLQSCRYMHPYEKPQRQKEPLFSCLHLSIRCAARCESRRCDVELSAVLNPSASVPQRHSSTRMRDPRRTFTSRLRGKDEEGFHAHAAAHIELFRSVVCLGCPSKEGKAMNQDVNRLLAAASVRSLMLLEARVTGATQREDEEREKTKAQAELI</sequence>
<dbReference type="Proteomes" id="UP001558613">
    <property type="component" value="Unassembled WGS sequence"/>
</dbReference>
<protein>
    <submittedName>
        <fullName evidence="1">Uncharacterized protein</fullName>
    </submittedName>
</protein>
<proteinExistence type="predicted"/>